<dbReference type="OrthoDB" id="5981550at2759"/>
<protein>
    <recommendedName>
        <fullName evidence="3">HECT-type E3 ubiquitin transferase</fullName>
        <ecNumber evidence="3">2.3.2.26</ecNumber>
    </recommendedName>
</protein>
<keyword evidence="4" id="KW-0963">Cytoplasm</keyword>
<dbReference type="Gene3D" id="6.10.130.10">
    <property type="entry name" value="Ubiquitin-protein ligase E3A, N-terminal zinc-binding domain (AZUL)"/>
    <property type="match status" value="1"/>
</dbReference>
<dbReference type="Pfam" id="PF16558">
    <property type="entry name" value="AZUL"/>
    <property type="match status" value="1"/>
</dbReference>
<dbReference type="InterPro" id="IPR044611">
    <property type="entry name" value="E3A/B/C-like"/>
</dbReference>
<dbReference type="CDD" id="cd00078">
    <property type="entry name" value="HECTc"/>
    <property type="match status" value="1"/>
</dbReference>
<sequence>MTICAGFAAKNTEVDVNMKRDLAKKLIERYFYLITEGCGNDQCVNDYCASSKRCTNVVSANDAAAIAIQLFRLDARLCDQHPMKVARTTNNPSVSGNTLHEATTSLACCSNAPDTRLSHDASVQTNPCTVFQVNPIHTTDLSRSLSDAQITQTTSTCSQTDCESNSSSFKLANTEPMTKEHKNPSIIPIESMAQKQEDTSAQVSKEEINEDVLKSINDQAKSSDQNGSTEQPIINNILNNLDVASLSVPDSLMHDLQDINKALMDSVNLPLEQIASFQTGIKYLNETNVFELINRCKGPDPSNDHNELLCVLYQVFSTPEALGNSFINRPQDHKKDLLKRYNLNTTSSSSMTKEKIREMEIEKELDDNFMDTENVVEEENCERRLDVPGLARAYKKISSSNNYGLYKNALSIAISSLCAKITVELQFFKSKSFPISDKYLKDVLHSLKIIYEIPWLDDLVFVERIVPRLVAATCVLPIVEQAKLAKFWCEMSSENTLRRILHCLQEAITFQLISTEYDPTFQDETAVTFATKTMKILYYASIMAGECDKDVIREEIKPTDKTEKKSDDIRDENLLEDILVNQHPHSKNKIYKTDSLADILNINILACRAPLIPISKFYNELLSDALEMDDDYQTWRENGNDKFSFMSHSFILTPSTKTLGLYYDNRIRMYENRRFCLIQTLIGQPTHPYLKLKVRREHVVQDALVELEMVAMQNPSDLKKQLAVEFDGEQGVDEGGVSKEFFHLIVEELFNPDYGMFVIIDSENGNPTYWFNSFSFETAAQYSLIGLIVGLAIYNNVILNINFPMVVYRKLLGKQCTFNDLQDWNQELYNGLKNLLDYEEDDIEEMFMQTFRICYKDAFGELVYHDLIDNGDQITVNHFNKREFVDKYADFLLNQSIGVQFNAFYRGFQNVMEESPLQYLFWPEELEQIVCGSKVFDMTDLEETTLYEGGYRKNTPVVRYFWNFAHALPRVSQQKLLQFTTGSDRVPVGGLGKLKLTITRNGSDSDRLPTAHTCFNVLLLPEYSSQEKLDERLSKAINYAEGFGMI</sequence>
<evidence type="ECO:0000256" key="4">
    <source>
        <dbReference type="ARBA" id="ARBA00022490"/>
    </source>
</evidence>
<dbReference type="GO" id="GO:0009966">
    <property type="term" value="P:regulation of signal transduction"/>
    <property type="evidence" value="ECO:0007669"/>
    <property type="project" value="UniProtKB-ARBA"/>
</dbReference>
<organism evidence="9 10">
    <name type="scientific">Sipha flava</name>
    <name type="common">yellow sugarcane aphid</name>
    <dbReference type="NCBI Taxonomy" id="143950"/>
    <lineage>
        <taxon>Eukaryota</taxon>
        <taxon>Metazoa</taxon>
        <taxon>Ecdysozoa</taxon>
        <taxon>Arthropoda</taxon>
        <taxon>Hexapoda</taxon>
        <taxon>Insecta</taxon>
        <taxon>Pterygota</taxon>
        <taxon>Neoptera</taxon>
        <taxon>Paraneoptera</taxon>
        <taxon>Hemiptera</taxon>
        <taxon>Sternorrhyncha</taxon>
        <taxon>Aphidomorpha</taxon>
        <taxon>Aphidoidea</taxon>
        <taxon>Aphididae</taxon>
        <taxon>Sipha</taxon>
    </lineage>
</organism>
<dbReference type="FunFam" id="3.30.2410.10:FF:000003">
    <property type="entry name" value="probable E3 ubiquitin-protein ligase HERC4 isoform X1"/>
    <property type="match status" value="1"/>
</dbReference>
<dbReference type="PANTHER" id="PTHR45700:SF8">
    <property type="entry name" value="HECT-TYPE E3 UBIQUITIN TRANSFERASE"/>
    <property type="match status" value="1"/>
</dbReference>
<keyword evidence="5" id="KW-0808">Transferase</keyword>
<evidence type="ECO:0000313" key="10">
    <source>
        <dbReference type="RefSeq" id="XP_025409230.1"/>
    </source>
</evidence>
<keyword evidence="6 7" id="KW-0833">Ubl conjugation pathway</keyword>
<dbReference type="GO" id="GO:0000209">
    <property type="term" value="P:protein polyubiquitination"/>
    <property type="evidence" value="ECO:0007669"/>
    <property type="project" value="InterPro"/>
</dbReference>
<feature type="active site" description="Glycyl thioester intermediate" evidence="7">
    <location>
        <position position="1014"/>
    </location>
</feature>
<keyword evidence="10" id="KW-0436">Ligase</keyword>
<evidence type="ECO:0000256" key="5">
    <source>
        <dbReference type="ARBA" id="ARBA00022679"/>
    </source>
</evidence>
<evidence type="ECO:0000256" key="3">
    <source>
        <dbReference type="ARBA" id="ARBA00012485"/>
    </source>
</evidence>
<dbReference type="SUPFAM" id="SSF56204">
    <property type="entry name" value="Hect, E3 ligase catalytic domain"/>
    <property type="match status" value="1"/>
</dbReference>
<comment type="catalytic activity">
    <reaction evidence="1">
        <text>S-ubiquitinyl-[E2 ubiquitin-conjugating enzyme]-L-cysteine + [acceptor protein]-L-lysine = [E2 ubiquitin-conjugating enzyme]-L-cysteine + N(6)-ubiquitinyl-[acceptor protein]-L-lysine.</text>
        <dbReference type="EC" id="2.3.2.26"/>
    </reaction>
</comment>
<dbReference type="FunFam" id="3.30.2160.10:FF:000004">
    <property type="entry name" value="probable E3 ubiquitin-protein ligase HERC4 isoform X1"/>
    <property type="match status" value="1"/>
</dbReference>
<dbReference type="Pfam" id="PF00632">
    <property type="entry name" value="HECT"/>
    <property type="match status" value="1"/>
</dbReference>
<dbReference type="SMART" id="SM00119">
    <property type="entry name" value="HECTc"/>
    <property type="match status" value="1"/>
</dbReference>
<dbReference type="AlphaFoldDB" id="A0A8B8FFW2"/>
<dbReference type="InterPro" id="IPR000569">
    <property type="entry name" value="HECT_dom"/>
</dbReference>
<evidence type="ECO:0000256" key="1">
    <source>
        <dbReference type="ARBA" id="ARBA00000885"/>
    </source>
</evidence>
<dbReference type="GO" id="GO:0061630">
    <property type="term" value="F:ubiquitin protein ligase activity"/>
    <property type="evidence" value="ECO:0007669"/>
    <property type="project" value="UniProtKB-EC"/>
</dbReference>
<dbReference type="Proteomes" id="UP000694846">
    <property type="component" value="Unplaced"/>
</dbReference>
<dbReference type="InterPro" id="IPR035983">
    <property type="entry name" value="Hect_E3_ubiquitin_ligase"/>
</dbReference>
<evidence type="ECO:0000313" key="9">
    <source>
        <dbReference type="Proteomes" id="UP000694846"/>
    </source>
</evidence>
<dbReference type="GO" id="GO:0005737">
    <property type="term" value="C:cytoplasm"/>
    <property type="evidence" value="ECO:0007669"/>
    <property type="project" value="UniProtKB-SubCell"/>
</dbReference>
<dbReference type="Gene3D" id="3.30.2160.10">
    <property type="entry name" value="Hect, E3 ligase catalytic domain"/>
    <property type="match status" value="1"/>
</dbReference>
<dbReference type="PROSITE" id="PS50237">
    <property type="entry name" value="HECT"/>
    <property type="match status" value="1"/>
</dbReference>
<evidence type="ECO:0000256" key="6">
    <source>
        <dbReference type="ARBA" id="ARBA00022786"/>
    </source>
</evidence>
<evidence type="ECO:0000259" key="8">
    <source>
        <dbReference type="PROSITE" id="PS50237"/>
    </source>
</evidence>
<dbReference type="GO" id="GO:0016874">
    <property type="term" value="F:ligase activity"/>
    <property type="evidence" value="ECO:0007669"/>
    <property type="project" value="UniProtKB-KW"/>
</dbReference>
<dbReference type="InterPro" id="IPR032353">
    <property type="entry name" value="AZUL"/>
</dbReference>
<evidence type="ECO:0000256" key="2">
    <source>
        <dbReference type="ARBA" id="ARBA00004496"/>
    </source>
</evidence>
<dbReference type="InterPro" id="IPR042556">
    <property type="entry name" value="AZUL_sf"/>
</dbReference>
<dbReference type="Gene3D" id="3.90.1750.10">
    <property type="entry name" value="Hect, E3 ligase catalytic domains"/>
    <property type="match status" value="1"/>
</dbReference>
<keyword evidence="9" id="KW-1185">Reference proteome</keyword>
<dbReference type="PANTHER" id="PTHR45700">
    <property type="entry name" value="UBIQUITIN-PROTEIN LIGASE E3C"/>
    <property type="match status" value="1"/>
</dbReference>
<proteinExistence type="predicted"/>
<accession>A0A8B8FFW2</accession>
<dbReference type="GeneID" id="112682750"/>
<dbReference type="Gene3D" id="3.30.2410.10">
    <property type="entry name" value="Hect, E3 ligase catalytic domain"/>
    <property type="match status" value="1"/>
</dbReference>
<reference evidence="10" key="1">
    <citation type="submission" date="2025-08" db="UniProtKB">
        <authorList>
            <consortium name="RefSeq"/>
        </authorList>
    </citation>
    <scope>IDENTIFICATION</scope>
    <source>
        <tissue evidence="10">Whole body</tissue>
    </source>
</reference>
<dbReference type="RefSeq" id="XP_025409230.1">
    <property type="nucleotide sequence ID" value="XM_025553445.1"/>
</dbReference>
<name>A0A8B8FFW2_9HEMI</name>
<feature type="domain" description="HECT" evidence="8">
    <location>
        <begin position="714"/>
        <end position="1046"/>
    </location>
</feature>
<evidence type="ECO:0000256" key="7">
    <source>
        <dbReference type="PROSITE-ProRule" id="PRU00104"/>
    </source>
</evidence>
<dbReference type="EC" id="2.3.2.26" evidence="3"/>
<gene>
    <name evidence="10" type="primary">LOC112682750</name>
</gene>
<dbReference type="CTD" id="7337"/>
<comment type="subcellular location">
    <subcellularLocation>
        <location evidence="2">Cytoplasm</location>
    </subcellularLocation>
</comment>